<feature type="domain" description="Glycosyltransferase 2-like" evidence="1">
    <location>
        <begin position="3"/>
        <end position="134"/>
    </location>
</feature>
<dbReference type="RefSeq" id="WP_065841179.1">
    <property type="nucleotide sequence ID" value="NZ_LFLK01000010.1"/>
</dbReference>
<dbReference type="AlphaFoldDB" id="A0AAX0HA31"/>
<evidence type="ECO:0000313" key="2">
    <source>
        <dbReference type="EMBL" id="OCR90127.1"/>
    </source>
</evidence>
<dbReference type="Proteomes" id="UP000093100">
    <property type="component" value="Unassembled WGS sequence"/>
</dbReference>
<evidence type="ECO:0000313" key="3">
    <source>
        <dbReference type="Proteomes" id="UP000093100"/>
    </source>
</evidence>
<dbReference type="InterPro" id="IPR029044">
    <property type="entry name" value="Nucleotide-diphossugar_trans"/>
</dbReference>
<dbReference type="PANTHER" id="PTHR43685:SF2">
    <property type="entry name" value="GLYCOSYLTRANSFERASE 2-LIKE DOMAIN-CONTAINING PROTEIN"/>
    <property type="match status" value="1"/>
</dbReference>
<dbReference type="PANTHER" id="PTHR43685">
    <property type="entry name" value="GLYCOSYLTRANSFERASE"/>
    <property type="match status" value="1"/>
</dbReference>
<dbReference type="CDD" id="cd00761">
    <property type="entry name" value="Glyco_tranf_GTA_type"/>
    <property type="match status" value="1"/>
</dbReference>
<protein>
    <recommendedName>
        <fullName evidence="1">Glycosyltransferase 2-like domain-containing protein</fullName>
    </recommendedName>
</protein>
<dbReference type="InterPro" id="IPR001173">
    <property type="entry name" value="Glyco_trans_2-like"/>
</dbReference>
<gene>
    <name evidence="2" type="ORF">CFT12S02225_08415</name>
</gene>
<dbReference type="SUPFAM" id="SSF53448">
    <property type="entry name" value="Nucleotide-diphospho-sugar transferases"/>
    <property type="match status" value="1"/>
</dbReference>
<dbReference type="Gene3D" id="3.90.550.10">
    <property type="entry name" value="Spore Coat Polysaccharide Biosynthesis Protein SpsA, Chain A"/>
    <property type="match status" value="1"/>
</dbReference>
<dbReference type="InterPro" id="IPR050834">
    <property type="entry name" value="Glycosyltransf_2"/>
</dbReference>
<reference evidence="2 3" key="1">
    <citation type="journal article" date="2016" name="Genome Biol. Evol.">
        <title>Comparative Genomics of Campylobacter fetus from Reptiles and Mammals Reveals Divergent Evolution in Host-Associated Lineages.</title>
        <authorList>
            <person name="Gilbert M.J."/>
            <person name="Miller W.G."/>
            <person name="Yee E."/>
            <person name="Zomer A.L."/>
            <person name="van der Graaf-van Bloois L."/>
            <person name="Fitzgerald C."/>
            <person name="Forbes K.J."/>
            <person name="Meric G."/>
            <person name="Sheppard S.K."/>
            <person name="Wagenaar J.A."/>
            <person name="Duim B."/>
        </authorList>
    </citation>
    <scope>NUCLEOTIDE SEQUENCE [LARGE SCALE GENOMIC DNA]</scope>
    <source>
        <strain evidence="2 3">12S02225-3</strain>
    </source>
</reference>
<evidence type="ECO:0000259" key="1">
    <source>
        <dbReference type="Pfam" id="PF00535"/>
    </source>
</evidence>
<sequence>MFSILVSTYNRSDVLKRCLNSILAQTFTQYEVLILDDYSSDDTSEIVKEYIKDSRFKYIRFEKNHSQGVILMNFIVKNRLHKYDYIIGIADDDYISDNFLFECSKLIKFNPDIISVDSAYSYGGIVTYEPNAYSKNFFSNLKEDDINFLKLKVSIVLKTDFYIKNDFYKIQNGEVCEVPYDKYYKFATFGYANGAKYIFESHAGNRRKYTNIFNWIMAIASLCMKNAMPNNIFNKNEFIGFWNQIFEDKSQFLTGFTNYSGKDVLDKILIDFKDTNTFMQNAKKVANEFALKFQPSFDETYHKLNSKLYTYKERNDIIKNSKTFMIYCQNEWGKQIKEQFIKQGLECLGFIDDANSMSCDEFLKSNLEPDFVFIATGKPKLMSDLIDNLQPYKGKVLTLHEKDDSL</sequence>
<proteinExistence type="predicted"/>
<comment type="caution">
    <text evidence="2">The sequence shown here is derived from an EMBL/GenBank/DDBJ whole genome shotgun (WGS) entry which is preliminary data.</text>
</comment>
<organism evidence="2 3">
    <name type="scientific">Campylobacter fetus subsp. testudinum</name>
    <dbReference type="NCBI Taxonomy" id="1507806"/>
    <lineage>
        <taxon>Bacteria</taxon>
        <taxon>Pseudomonadati</taxon>
        <taxon>Campylobacterota</taxon>
        <taxon>Epsilonproteobacteria</taxon>
        <taxon>Campylobacterales</taxon>
        <taxon>Campylobacteraceae</taxon>
        <taxon>Campylobacter</taxon>
    </lineage>
</organism>
<dbReference type="Pfam" id="PF00535">
    <property type="entry name" value="Glycos_transf_2"/>
    <property type="match status" value="1"/>
</dbReference>
<name>A0AAX0HA31_CAMFE</name>
<dbReference type="EMBL" id="LFLK01000010">
    <property type="protein sequence ID" value="OCR90127.1"/>
    <property type="molecule type" value="Genomic_DNA"/>
</dbReference>
<accession>A0AAX0HA31</accession>